<accession>A0ABP0ZEP5</accession>
<name>A0ABP0ZEP5_9ROSI</name>
<keyword evidence="1" id="KW-0853">WD repeat</keyword>
<proteinExistence type="predicted"/>
<organism evidence="3 4">
    <name type="scientific">Citrullus colocynthis</name>
    <name type="common">colocynth</name>
    <dbReference type="NCBI Taxonomy" id="252529"/>
    <lineage>
        <taxon>Eukaryota</taxon>
        <taxon>Viridiplantae</taxon>
        <taxon>Streptophyta</taxon>
        <taxon>Embryophyta</taxon>
        <taxon>Tracheophyta</taxon>
        <taxon>Spermatophyta</taxon>
        <taxon>Magnoliopsida</taxon>
        <taxon>eudicotyledons</taxon>
        <taxon>Gunneridae</taxon>
        <taxon>Pentapetalae</taxon>
        <taxon>rosids</taxon>
        <taxon>fabids</taxon>
        <taxon>Cucurbitales</taxon>
        <taxon>Cucurbitaceae</taxon>
        <taxon>Benincaseae</taxon>
        <taxon>Citrullus</taxon>
    </lineage>
</organism>
<dbReference type="EMBL" id="OZ021743">
    <property type="protein sequence ID" value="CAK9330221.1"/>
    <property type="molecule type" value="Genomic_DNA"/>
</dbReference>
<evidence type="ECO:0000313" key="3">
    <source>
        <dbReference type="EMBL" id="CAK9330221.1"/>
    </source>
</evidence>
<keyword evidence="4" id="KW-1185">Reference proteome</keyword>
<dbReference type="PANTHER" id="PTHR11871">
    <property type="entry name" value="PROTEIN PHOSPHATASE PP2A REGULATORY SUBUNIT B"/>
    <property type="match status" value="1"/>
</dbReference>
<gene>
    <name evidence="3" type="ORF">CITCOLO1_LOCUS22707</name>
</gene>
<evidence type="ECO:0000256" key="2">
    <source>
        <dbReference type="ARBA" id="ARBA00022737"/>
    </source>
</evidence>
<protein>
    <submittedName>
        <fullName evidence="3">Uncharacterized protein</fullName>
    </submittedName>
</protein>
<dbReference type="Proteomes" id="UP001642487">
    <property type="component" value="Chromosome 9"/>
</dbReference>
<sequence length="154" mass="17425">MNLKLWDIHKCSSPVAVFKIHEHLRPRLCELYDNDSIFDRFECCLSADGLHFATGTYSNQLRMFSYGSGSSEGITTEVGKIPDRKPHLQTTRRARRSSLSNLTRDFFRQGNEHSNPDNNETSVDLNSKLLHSAWHPSENLIACAAGSGLFIHYA</sequence>
<dbReference type="InterPro" id="IPR036322">
    <property type="entry name" value="WD40_repeat_dom_sf"/>
</dbReference>
<dbReference type="SUPFAM" id="SSF50978">
    <property type="entry name" value="WD40 repeat-like"/>
    <property type="match status" value="1"/>
</dbReference>
<dbReference type="InterPro" id="IPR000009">
    <property type="entry name" value="PP2A_PR55"/>
</dbReference>
<keyword evidence="2" id="KW-0677">Repeat</keyword>
<reference evidence="3 4" key="1">
    <citation type="submission" date="2024-03" db="EMBL/GenBank/DDBJ databases">
        <authorList>
            <person name="Gkanogiannis A."/>
            <person name="Becerra Lopez-Lavalle L."/>
        </authorList>
    </citation>
    <scope>NUCLEOTIDE SEQUENCE [LARGE SCALE GENOMIC DNA]</scope>
</reference>
<evidence type="ECO:0000256" key="1">
    <source>
        <dbReference type="ARBA" id="ARBA00022574"/>
    </source>
</evidence>
<dbReference type="PRINTS" id="PR00600">
    <property type="entry name" value="PP2APR55"/>
</dbReference>
<evidence type="ECO:0000313" key="4">
    <source>
        <dbReference type="Proteomes" id="UP001642487"/>
    </source>
</evidence>